<comment type="caution">
    <text evidence="2">The sequence shown here is derived from an EMBL/GenBank/DDBJ whole genome shotgun (WGS) entry which is preliminary data.</text>
</comment>
<proteinExistence type="predicted"/>
<reference evidence="3" key="1">
    <citation type="journal article" date="2012" name="J. Bacteriol.">
        <title>Genome Sequence of Micromonospora lupini Lupac 08, Isolated from Root Nodules of Lupinus angustifolius.</title>
        <authorList>
            <person name="Alonso-Vega P."/>
            <person name="Normand P."/>
            <person name="Bacigalupe R."/>
            <person name="Pujic P."/>
            <person name="Lajus A."/>
            <person name="Vallenet D."/>
            <person name="Carro L."/>
            <person name="Coll P."/>
            <person name="Trujillo M.E."/>
        </authorList>
    </citation>
    <scope>NUCLEOTIDE SEQUENCE [LARGE SCALE GENOMIC DNA]</scope>
    <source>
        <strain evidence="3">Lupac 08</strain>
    </source>
</reference>
<feature type="region of interest" description="Disordered" evidence="1">
    <location>
        <begin position="1"/>
        <end position="26"/>
    </location>
</feature>
<protein>
    <submittedName>
        <fullName evidence="2">Uncharacterized protein</fullName>
    </submittedName>
</protein>
<name>I0L6D6_9ACTN</name>
<gene>
    <name evidence="2" type="ORF">MILUP08_44258</name>
</gene>
<accession>I0L6D6</accession>
<dbReference type="STRING" id="1150864.MILUP08_44258"/>
<organism evidence="2 3">
    <name type="scientific">Micromonospora lupini str. Lupac 08</name>
    <dbReference type="NCBI Taxonomy" id="1150864"/>
    <lineage>
        <taxon>Bacteria</taxon>
        <taxon>Bacillati</taxon>
        <taxon>Actinomycetota</taxon>
        <taxon>Actinomycetes</taxon>
        <taxon>Micromonosporales</taxon>
        <taxon>Micromonosporaceae</taxon>
        <taxon>Micromonospora</taxon>
    </lineage>
</organism>
<dbReference type="AlphaFoldDB" id="I0L6D6"/>
<keyword evidence="3" id="KW-1185">Reference proteome</keyword>
<sequence length="26" mass="2547">MGTIRTTGPAEEAGAAVPDMTGGLRS</sequence>
<dbReference type="Proteomes" id="UP000003448">
    <property type="component" value="Unassembled WGS sequence"/>
</dbReference>
<evidence type="ECO:0000313" key="2">
    <source>
        <dbReference type="EMBL" id="CCH19383.1"/>
    </source>
</evidence>
<evidence type="ECO:0000256" key="1">
    <source>
        <dbReference type="SAM" id="MobiDB-lite"/>
    </source>
</evidence>
<evidence type="ECO:0000313" key="3">
    <source>
        <dbReference type="Proteomes" id="UP000003448"/>
    </source>
</evidence>
<dbReference type="EMBL" id="CAIE01000035">
    <property type="protein sequence ID" value="CCH19383.1"/>
    <property type="molecule type" value="Genomic_DNA"/>
</dbReference>